<reference evidence="1 2" key="1">
    <citation type="submission" date="2013-02" db="EMBL/GenBank/DDBJ databases">
        <title>The Genome Sequence of Helicobacter bilis WiWa.</title>
        <authorList>
            <consortium name="The Broad Institute Genome Sequencing Platform"/>
            <person name="Ward D."/>
            <person name="Overstreet A.-M.C."/>
            <person name="Ramer-Tait A.E."/>
            <person name="Phillips G.J."/>
            <person name="Wannemuehler M.J."/>
            <person name="Walker B."/>
            <person name="Young S.K."/>
            <person name="Zeng Q."/>
            <person name="Gargeya S."/>
            <person name="Fitzgerald M."/>
            <person name="Haas B."/>
            <person name="Abouelleil A."/>
            <person name="Alvarado L."/>
            <person name="Arachchi H.M."/>
            <person name="Berlin A.M."/>
            <person name="Chapman S.B."/>
            <person name="Dewar J."/>
            <person name="Goldberg J."/>
            <person name="Griggs A."/>
            <person name="Gujja S."/>
            <person name="Hansen M."/>
            <person name="Howarth C."/>
            <person name="Imamovic A."/>
            <person name="Larimer J."/>
            <person name="McCowan C."/>
            <person name="Murphy C."/>
            <person name="Neiman D."/>
            <person name="Pearson M."/>
            <person name="Priest M."/>
            <person name="Roberts A."/>
            <person name="Saif S."/>
            <person name="Shea T."/>
            <person name="Sisk P."/>
            <person name="Sykes S."/>
            <person name="Wortman J."/>
            <person name="Nusbaum C."/>
            <person name="Birren B."/>
        </authorList>
    </citation>
    <scope>NUCLEOTIDE SEQUENCE [LARGE SCALE GENOMIC DNA]</scope>
    <source>
        <strain evidence="1 2">WiWa</strain>
    </source>
</reference>
<dbReference type="HOGENOM" id="CLU_3344407_0_0_7"/>
<gene>
    <name evidence="1" type="ORF">C826_01904</name>
</gene>
<accession>N2BLW9</accession>
<dbReference type="EMBL" id="AQFW01000016">
    <property type="protein sequence ID" value="EMZ37824.1"/>
    <property type="molecule type" value="Genomic_DNA"/>
</dbReference>
<evidence type="ECO:0000313" key="1">
    <source>
        <dbReference type="EMBL" id="EMZ37824.1"/>
    </source>
</evidence>
<organism evidence="1 2">
    <name type="scientific">Helicobacter bilis WiWa</name>
    <dbReference type="NCBI Taxonomy" id="1235804"/>
    <lineage>
        <taxon>Bacteria</taxon>
        <taxon>Pseudomonadati</taxon>
        <taxon>Campylobacterota</taxon>
        <taxon>Epsilonproteobacteria</taxon>
        <taxon>Campylobacterales</taxon>
        <taxon>Helicobacteraceae</taxon>
        <taxon>Helicobacter</taxon>
    </lineage>
</organism>
<proteinExistence type="predicted"/>
<sequence>MESIINNFSQGVQNSKDCNQFGIGFCVFGRNNKDVFF</sequence>
<name>N2BLW9_9HELI</name>
<evidence type="ECO:0000313" key="2">
    <source>
        <dbReference type="Proteomes" id="UP000012527"/>
    </source>
</evidence>
<protein>
    <submittedName>
        <fullName evidence="1">Uncharacterized protein</fullName>
    </submittedName>
</protein>
<dbReference type="PATRIC" id="fig|1235804.3.peg.2087"/>
<comment type="caution">
    <text evidence="1">The sequence shown here is derived from an EMBL/GenBank/DDBJ whole genome shotgun (WGS) entry which is preliminary data.</text>
</comment>
<dbReference type="Proteomes" id="UP000012527">
    <property type="component" value="Unassembled WGS sequence"/>
</dbReference>
<dbReference type="AlphaFoldDB" id="N2BLW9"/>